<comment type="subunit">
    <text evidence="2 10">Homodimer.</text>
</comment>
<dbReference type="SUPFAM" id="SSF52972">
    <property type="entry name" value="ITPase-like"/>
    <property type="match status" value="1"/>
</dbReference>
<feature type="binding site" evidence="10">
    <location>
        <begin position="194"/>
        <end position="195"/>
    </location>
    <ligand>
        <name>substrate</name>
    </ligand>
</feature>
<comment type="catalytic activity">
    <reaction evidence="9 10">
        <text>XTP + H2O = XMP + diphosphate + H(+)</text>
        <dbReference type="Rhea" id="RHEA:28610"/>
        <dbReference type="ChEBI" id="CHEBI:15377"/>
        <dbReference type="ChEBI" id="CHEBI:15378"/>
        <dbReference type="ChEBI" id="CHEBI:33019"/>
        <dbReference type="ChEBI" id="CHEBI:57464"/>
        <dbReference type="ChEBI" id="CHEBI:61314"/>
        <dbReference type="EC" id="3.6.1.66"/>
    </reaction>
</comment>
<dbReference type="GO" id="GO:0017111">
    <property type="term" value="F:ribonucleoside triphosphate phosphatase activity"/>
    <property type="evidence" value="ECO:0007669"/>
    <property type="project" value="InterPro"/>
</dbReference>
<dbReference type="GO" id="GO:0036222">
    <property type="term" value="F:XTP diphosphatase activity"/>
    <property type="evidence" value="ECO:0007669"/>
    <property type="project" value="UniProtKB-UniRule"/>
</dbReference>
<evidence type="ECO:0000256" key="4">
    <source>
        <dbReference type="ARBA" id="ARBA00022741"/>
    </source>
</evidence>
<comment type="similarity">
    <text evidence="1 10 11">Belongs to the HAM1 NTPase family.</text>
</comment>
<dbReference type="GO" id="GO:0009146">
    <property type="term" value="P:purine nucleoside triphosphate catabolic process"/>
    <property type="evidence" value="ECO:0007669"/>
    <property type="project" value="UniProtKB-UniRule"/>
</dbReference>
<dbReference type="GO" id="GO:0036220">
    <property type="term" value="F:ITP diphosphatase activity"/>
    <property type="evidence" value="ECO:0007669"/>
    <property type="project" value="UniProtKB-UniRule"/>
</dbReference>
<dbReference type="FunFam" id="3.90.950.10:FF:000001">
    <property type="entry name" value="dITP/XTP pyrophosphatase"/>
    <property type="match status" value="1"/>
</dbReference>
<dbReference type="AlphaFoldDB" id="A0A8B6MD78"/>
<dbReference type="Gene3D" id="3.90.950.10">
    <property type="match status" value="1"/>
</dbReference>
<sequence length="209" mass="22065">MPRSLNGRLVIATHNEGKLAEMRELLDHYGVKAVSAGELGLPEPEETGSTFLANSQLKAIAAAAGADCPSLADDSGLCVEALGGEPGIYSARWAGPTRDFGVARAKVEEALRSAGAAPPFKAHFICVLTLAFPDGETRSFEGRVDGELVFPARGSLVFGYDPIFLPEDLTKTFGEMTLEEKQAIPPDGSPALSHRARAFQAFARGCFGA</sequence>
<dbReference type="InterPro" id="IPR029001">
    <property type="entry name" value="ITPase-like_fam"/>
</dbReference>
<keyword evidence="7 10" id="KW-0546">Nucleotide metabolism</keyword>
<feature type="active site" description="Proton acceptor" evidence="10">
    <location>
        <position position="74"/>
    </location>
</feature>
<feature type="binding site" evidence="10">
    <location>
        <position position="74"/>
    </location>
    <ligand>
        <name>Mg(2+)</name>
        <dbReference type="ChEBI" id="CHEBI:18420"/>
    </ligand>
</feature>
<evidence type="ECO:0000256" key="9">
    <source>
        <dbReference type="ARBA" id="ARBA00052017"/>
    </source>
</evidence>
<keyword evidence="6 10" id="KW-0460">Magnesium</keyword>
<evidence type="ECO:0000256" key="11">
    <source>
        <dbReference type="RuleBase" id="RU003781"/>
    </source>
</evidence>
<dbReference type="InterPro" id="IPR002637">
    <property type="entry name" value="RdgB/HAM1"/>
</dbReference>
<keyword evidence="5 10" id="KW-0378">Hydrolase</keyword>
<dbReference type="CDD" id="cd00515">
    <property type="entry name" value="HAM1"/>
    <property type="match status" value="1"/>
</dbReference>
<evidence type="ECO:0000256" key="6">
    <source>
        <dbReference type="ARBA" id="ARBA00022842"/>
    </source>
</evidence>
<dbReference type="InterPro" id="IPR020922">
    <property type="entry name" value="dITP/XTP_pyrophosphatase"/>
</dbReference>
<evidence type="ECO:0000256" key="7">
    <source>
        <dbReference type="ARBA" id="ARBA00023080"/>
    </source>
</evidence>
<dbReference type="EC" id="3.6.1.66" evidence="10"/>
<evidence type="ECO:0000256" key="3">
    <source>
        <dbReference type="ARBA" id="ARBA00022723"/>
    </source>
</evidence>
<feature type="binding site" evidence="10">
    <location>
        <begin position="158"/>
        <end position="161"/>
    </location>
    <ligand>
        <name>substrate</name>
    </ligand>
</feature>
<comment type="caution">
    <text evidence="12">The sequence shown here is derived from an EMBL/GenBank/DDBJ whole genome shotgun (WGS) entry which is preliminary data.</text>
</comment>
<feature type="binding site" evidence="10">
    <location>
        <position position="45"/>
    </location>
    <ligand>
        <name>Mg(2+)</name>
        <dbReference type="ChEBI" id="CHEBI:18420"/>
    </ligand>
</feature>
<keyword evidence="4 10" id="KW-0547">Nucleotide-binding</keyword>
<evidence type="ECO:0000256" key="8">
    <source>
        <dbReference type="ARBA" id="ARBA00051875"/>
    </source>
</evidence>
<proteinExistence type="inferred from homology"/>
<evidence type="ECO:0000256" key="10">
    <source>
        <dbReference type="HAMAP-Rule" id="MF_01405"/>
    </source>
</evidence>
<dbReference type="GO" id="GO:0046872">
    <property type="term" value="F:metal ion binding"/>
    <property type="evidence" value="ECO:0007669"/>
    <property type="project" value="UniProtKB-KW"/>
</dbReference>
<evidence type="ECO:0000256" key="5">
    <source>
        <dbReference type="ARBA" id="ARBA00022801"/>
    </source>
</evidence>
<accession>A0A8B6MD78</accession>
<reference evidence="12 13" key="1">
    <citation type="submission" date="2019-05" db="EMBL/GenBank/DDBJ databases">
        <authorList>
            <person name="Farhan Ul Haque M."/>
        </authorList>
    </citation>
    <scope>NUCLEOTIDE SEQUENCE [LARGE SCALE GENOMIC DNA]</scope>
    <source>
        <strain evidence="12">2</strain>
    </source>
</reference>
<evidence type="ECO:0000256" key="1">
    <source>
        <dbReference type="ARBA" id="ARBA00008023"/>
    </source>
</evidence>
<dbReference type="PANTHER" id="PTHR11067">
    <property type="entry name" value="INOSINE TRIPHOSPHATE PYROPHOSPHATASE/HAM1 PROTEIN"/>
    <property type="match status" value="1"/>
</dbReference>
<name>A0A8B6MD78_METTU</name>
<comment type="catalytic activity">
    <reaction evidence="8 10">
        <text>dITP + H2O = dIMP + diphosphate + H(+)</text>
        <dbReference type="Rhea" id="RHEA:28342"/>
        <dbReference type="ChEBI" id="CHEBI:15377"/>
        <dbReference type="ChEBI" id="CHEBI:15378"/>
        <dbReference type="ChEBI" id="CHEBI:33019"/>
        <dbReference type="ChEBI" id="CHEBI:61194"/>
        <dbReference type="ChEBI" id="CHEBI:61382"/>
        <dbReference type="EC" id="3.6.1.66"/>
    </reaction>
</comment>
<keyword evidence="3 10" id="KW-0479">Metal-binding</keyword>
<dbReference type="EMBL" id="CABFMQ020000131">
    <property type="protein sequence ID" value="VTZ52236.1"/>
    <property type="molecule type" value="Genomic_DNA"/>
</dbReference>
<comment type="cofactor">
    <cofactor evidence="10">
        <name>Mg(2+)</name>
        <dbReference type="ChEBI" id="CHEBI:18420"/>
    </cofactor>
    <text evidence="10">Binds 1 Mg(2+) ion per subunit.</text>
</comment>
<dbReference type="Pfam" id="PF01725">
    <property type="entry name" value="Ham1p_like"/>
    <property type="match status" value="1"/>
</dbReference>
<dbReference type="GO" id="GO:0000166">
    <property type="term" value="F:nucleotide binding"/>
    <property type="evidence" value="ECO:0007669"/>
    <property type="project" value="UniProtKB-KW"/>
</dbReference>
<comment type="function">
    <text evidence="10">Pyrophosphatase that catalyzes the hydrolysis of nucleoside triphosphates to their monophosphate derivatives, with a high preference for the non-canonical purine nucleotides XTP (xanthosine triphosphate), dITP (deoxyinosine triphosphate) and ITP. Seems to function as a house-cleaning enzyme that removes non-canonical purine nucleotides from the nucleotide pool, thus preventing their incorporation into DNA/RNA and avoiding chromosomal lesions.</text>
</comment>
<feature type="binding site" evidence="10">
    <location>
        <position position="75"/>
    </location>
    <ligand>
        <name>substrate</name>
    </ligand>
</feature>
<dbReference type="NCBIfam" id="TIGR00042">
    <property type="entry name" value="RdgB/HAM1 family non-canonical purine NTP pyrophosphatase"/>
    <property type="match status" value="1"/>
</dbReference>
<comment type="catalytic activity">
    <reaction evidence="10">
        <text>ITP + H2O = IMP + diphosphate + H(+)</text>
        <dbReference type="Rhea" id="RHEA:29399"/>
        <dbReference type="ChEBI" id="CHEBI:15377"/>
        <dbReference type="ChEBI" id="CHEBI:15378"/>
        <dbReference type="ChEBI" id="CHEBI:33019"/>
        <dbReference type="ChEBI" id="CHEBI:58053"/>
        <dbReference type="ChEBI" id="CHEBI:61402"/>
        <dbReference type="EC" id="3.6.1.66"/>
    </reaction>
</comment>
<dbReference type="GO" id="GO:0035870">
    <property type="term" value="F:dITP diphosphatase activity"/>
    <property type="evidence" value="ECO:0007669"/>
    <property type="project" value="UniProtKB-UniRule"/>
</dbReference>
<dbReference type="GO" id="GO:0005829">
    <property type="term" value="C:cytosol"/>
    <property type="evidence" value="ECO:0007669"/>
    <property type="project" value="TreeGrafter"/>
</dbReference>
<dbReference type="RefSeq" id="WP_174513865.1">
    <property type="nucleotide sequence ID" value="NZ_CABFMQ020000131.1"/>
</dbReference>
<gene>
    <name evidence="12" type="ORF">MPC4_70124</name>
</gene>
<dbReference type="PANTHER" id="PTHR11067:SF9">
    <property type="entry name" value="INOSINE TRIPHOSPHATE PYROPHOSPHATASE"/>
    <property type="match status" value="1"/>
</dbReference>
<evidence type="ECO:0000256" key="2">
    <source>
        <dbReference type="ARBA" id="ARBA00011738"/>
    </source>
</evidence>
<dbReference type="Proteomes" id="UP000485880">
    <property type="component" value="Unassembled WGS sequence"/>
</dbReference>
<keyword evidence="13" id="KW-1185">Reference proteome</keyword>
<evidence type="ECO:0000313" key="13">
    <source>
        <dbReference type="Proteomes" id="UP000485880"/>
    </source>
</evidence>
<feature type="binding site" evidence="10">
    <location>
        <begin position="13"/>
        <end position="18"/>
    </location>
    <ligand>
        <name>substrate</name>
    </ligand>
</feature>
<organism evidence="12 13">
    <name type="scientific">Methylocella tundrae</name>
    <dbReference type="NCBI Taxonomy" id="227605"/>
    <lineage>
        <taxon>Bacteria</taxon>
        <taxon>Pseudomonadati</taxon>
        <taxon>Pseudomonadota</taxon>
        <taxon>Alphaproteobacteria</taxon>
        <taxon>Hyphomicrobiales</taxon>
        <taxon>Beijerinckiaceae</taxon>
        <taxon>Methylocella</taxon>
    </lineage>
</organism>
<feature type="binding site" evidence="10">
    <location>
        <position position="181"/>
    </location>
    <ligand>
        <name>substrate</name>
    </ligand>
</feature>
<dbReference type="HAMAP" id="MF_01405">
    <property type="entry name" value="Non_canon_purine_NTPase"/>
    <property type="match status" value="1"/>
</dbReference>
<protein>
    <recommendedName>
        <fullName evidence="10">dITP/XTP pyrophosphatase</fullName>
        <ecNumber evidence="10">3.6.1.66</ecNumber>
    </recommendedName>
    <alternativeName>
        <fullName evidence="10">Non-canonical purine NTP pyrophosphatase</fullName>
    </alternativeName>
    <alternativeName>
        <fullName evidence="10">Non-standard purine NTP pyrophosphatase</fullName>
    </alternativeName>
    <alternativeName>
        <fullName evidence="10">Nucleoside-triphosphate diphosphatase</fullName>
    </alternativeName>
    <alternativeName>
        <fullName evidence="10">Nucleoside-triphosphate pyrophosphatase</fullName>
        <shortName evidence="10">NTPase</shortName>
    </alternativeName>
</protein>
<dbReference type="GO" id="GO:0009117">
    <property type="term" value="P:nucleotide metabolic process"/>
    <property type="evidence" value="ECO:0007669"/>
    <property type="project" value="UniProtKB-KW"/>
</dbReference>
<evidence type="ECO:0000313" key="12">
    <source>
        <dbReference type="EMBL" id="VTZ52236.1"/>
    </source>
</evidence>